<dbReference type="Proteomes" id="UP000326799">
    <property type="component" value="Unassembled WGS sequence"/>
</dbReference>
<evidence type="ECO:0008006" key="3">
    <source>
        <dbReference type="Google" id="ProtNLM"/>
    </source>
</evidence>
<dbReference type="AlphaFoldDB" id="A0A5N6E646"/>
<reference evidence="1 2" key="1">
    <citation type="submission" date="2019-04" db="EMBL/GenBank/DDBJ databases">
        <title>Fungal friends and foes A comparative genomics study of 23 Aspergillus species from section Flavi.</title>
        <authorList>
            <consortium name="DOE Joint Genome Institute"/>
            <person name="Kjaerbolling I."/>
            <person name="Vesth T.C."/>
            <person name="Frisvad J.C."/>
            <person name="Nybo J.L."/>
            <person name="Theobald S."/>
            <person name="Kildgaard S."/>
            <person name="Petersen T.I."/>
            <person name="Kuo A."/>
            <person name="Sato A."/>
            <person name="Lyhne E.K."/>
            <person name="Kogle M.E."/>
            <person name="Wiebenga A."/>
            <person name="Kun R.S."/>
            <person name="Lubbers R.J."/>
            <person name="Makela M.R."/>
            <person name="Barry K."/>
            <person name="Chovatia M."/>
            <person name="Clum A."/>
            <person name="Daum C."/>
            <person name="Haridas S."/>
            <person name="He G."/>
            <person name="LaButti K."/>
            <person name="Lipzen A."/>
            <person name="Mondo S."/>
            <person name="Pangilinan J."/>
            <person name="Riley R."/>
            <person name="Salamov A."/>
            <person name="Simmons B.A."/>
            <person name="Magnuson J.K."/>
            <person name="Henrissat B."/>
            <person name="Mortensen U.H."/>
            <person name="Larsen T.O."/>
            <person name="De vries R.P."/>
            <person name="Grigoriev I.V."/>
            <person name="Machida M."/>
            <person name="Baker S.E."/>
            <person name="Andersen M.R."/>
        </authorList>
    </citation>
    <scope>NUCLEOTIDE SEQUENCE [LARGE SCALE GENOMIC DNA]</scope>
    <source>
        <strain evidence="1 2">CBS 126849</strain>
    </source>
</reference>
<organism evidence="1 2">
    <name type="scientific">Aspergillus novoparasiticus</name>
    <dbReference type="NCBI Taxonomy" id="986946"/>
    <lineage>
        <taxon>Eukaryota</taxon>
        <taxon>Fungi</taxon>
        <taxon>Dikarya</taxon>
        <taxon>Ascomycota</taxon>
        <taxon>Pezizomycotina</taxon>
        <taxon>Eurotiomycetes</taxon>
        <taxon>Eurotiomycetidae</taxon>
        <taxon>Eurotiales</taxon>
        <taxon>Aspergillaceae</taxon>
        <taxon>Aspergillus</taxon>
        <taxon>Aspergillus subgen. Circumdati</taxon>
    </lineage>
</organism>
<evidence type="ECO:0000313" key="2">
    <source>
        <dbReference type="Proteomes" id="UP000326799"/>
    </source>
</evidence>
<gene>
    <name evidence="1" type="ORF">BDV33DRAFT_185572</name>
</gene>
<dbReference type="PANTHER" id="PTHR37542">
    <property type="entry name" value="HELO DOMAIN-CONTAINING PROTEIN-RELATED"/>
    <property type="match status" value="1"/>
</dbReference>
<sequence length="300" mass="34014">MNVFPPIWNELSLTKLDTLNAQLGTTVGIPRLRVALNLILILSKQPDLKSAQEKEIKDRHISLRAKEKNEDHQRQWVEYNGNRYLAGFKYGPFRDDPRKNSKALDEEVYGLTLALQEAAKLPDLHAMRNPGFFPVSGELCYGILFEPPRNATQPEVAKSLAGHISATPQALKADLSQRVELAKSLAHYIHRLHTLDWLHKSFRCDNILLFEEYETAGKPQKGVSWDSPYVLGYELSCGEGQVRTKGPWRRSGVSGSINIHLDLEMKSPNIPGSTISTVSESSFWKSGEWSFCRTMKKFHR</sequence>
<protein>
    <recommendedName>
        <fullName evidence="3">Protein kinase domain-containing protein</fullName>
    </recommendedName>
</protein>
<accession>A0A5N6E646</accession>
<dbReference type="PANTHER" id="PTHR37542:SF3">
    <property type="entry name" value="PRION-INHIBITION AND PROPAGATION HELO DOMAIN-CONTAINING PROTEIN"/>
    <property type="match status" value="1"/>
</dbReference>
<evidence type="ECO:0000313" key="1">
    <source>
        <dbReference type="EMBL" id="KAB8213041.1"/>
    </source>
</evidence>
<proteinExistence type="predicted"/>
<name>A0A5N6E646_9EURO</name>
<dbReference type="EMBL" id="ML733730">
    <property type="protein sequence ID" value="KAB8213041.1"/>
    <property type="molecule type" value="Genomic_DNA"/>
</dbReference>
<keyword evidence="2" id="KW-1185">Reference proteome</keyword>